<accession>A0A8J3MSM0</accession>
<dbReference type="AlphaFoldDB" id="A0A8J3MSM0"/>
<protein>
    <submittedName>
        <fullName evidence="1">Uncharacterized protein</fullName>
    </submittedName>
</protein>
<evidence type="ECO:0000313" key="1">
    <source>
        <dbReference type="EMBL" id="GHO44758.1"/>
    </source>
</evidence>
<dbReference type="RefSeq" id="WP_220194131.1">
    <property type="nucleotide sequence ID" value="NZ_BNJF01000001.1"/>
</dbReference>
<proteinExistence type="predicted"/>
<evidence type="ECO:0000313" key="2">
    <source>
        <dbReference type="Proteomes" id="UP000612362"/>
    </source>
</evidence>
<gene>
    <name evidence="1" type="ORF">KSX_29210</name>
</gene>
<comment type="caution">
    <text evidence="1">The sequence shown here is derived from an EMBL/GenBank/DDBJ whole genome shotgun (WGS) entry which is preliminary data.</text>
</comment>
<reference evidence="1" key="1">
    <citation type="submission" date="2020-10" db="EMBL/GenBank/DDBJ databases">
        <title>Taxonomic study of unclassified bacteria belonging to the class Ktedonobacteria.</title>
        <authorList>
            <person name="Yabe S."/>
            <person name="Wang C.M."/>
            <person name="Zheng Y."/>
            <person name="Sakai Y."/>
            <person name="Cavaletti L."/>
            <person name="Monciardini P."/>
            <person name="Donadio S."/>
        </authorList>
    </citation>
    <scope>NUCLEOTIDE SEQUENCE</scope>
    <source>
        <strain evidence="1">SOSP1-1</strain>
    </source>
</reference>
<sequence>MSAEREQLLGEKSTPTPQNPVVAYCANCDIEILWPPVVVDGKTFCCVGCVAGGPCSCDYSQYHSVRYPGRKVEDG</sequence>
<keyword evidence="2" id="KW-1185">Reference proteome</keyword>
<name>A0A8J3MSM0_9CHLR</name>
<organism evidence="1 2">
    <name type="scientific">Ktedonospora formicarum</name>
    <dbReference type="NCBI Taxonomy" id="2778364"/>
    <lineage>
        <taxon>Bacteria</taxon>
        <taxon>Bacillati</taxon>
        <taxon>Chloroflexota</taxon>
        <taxon>Ktedonobacteria</taxon>
        <taxon>Ktedonobacterales</taxon>
        <taxon>Ktedonobacteraceae</taxon>
        <taxon>Ktedonospora</taxon>
    </lineage>
</organism>
<dbReference type="EMBL" id="BNJF01000001">
    <property type="protein sequence ID" value="GHO44758.1"/>
    <property type="molecule type" value="Genomic_DNA"/>
</dbReference>
<dbReference type="Proteomes" id="UP000612362">
    <property type="component" value="Unassembled WGS sequence"/>
</dbReference>